<accession>A0ABN9PEH7</accession>
<evidence type="ECO:0000313" key="3">
    <source>
        <dbReference type="Proteomes" id="UP001189429"/>
    </source>
</evidence>
<keyword evidence="3" id="KW-1185">Reference proteome</keyword>
<dbReference type="EMBL" id="CAUYUJ010000089">
    <property type="protein sequence ID" value="CAK0788586.1"/>
    <property type="molecule type" value="Genomic_DNA"/>
</dbReference>
<gene>
    <name evidence="2" type="ORF">PCOR1329_LOCUS439</name>
</gene>
<protein>
    <submittedName>
        <fullName evidence="2">Uncharacterized protein</fullName>
    </submittedName>
</protein>
<sequence length="675" mass="71413">RGAGEAAPPPRPPPWRSSADGPLGLAGGAMGQRFSWSGASPKGGEEGGPEEDFSEAWNQRDEGVLWEVAAWVPGLLLWRRIEDAERSLRRAIRHVQARPAAAEDLPALRATLLPALRLLPQLPAPEQLQVGFWVSSLLGVVLLKAAQGGPLPAHCAEFSAECVRWAAVAWSPASPLVNQTIDNNRHVLAVCAILAEVADEETRRNLVGIVTSCTVAPAAQFWTARFFQSVLQGVLAAVALEATGSMELQIAFPLVQGSHVAPSAELVENVLLFAEEWERRLARPRTDSPAWLAAASGLAGARQGAPLTPAACLAALFLARAGGGRAGGGELAARAGLARWLRSGVCDPPRCEQDVVLRGYVAAAAGRVLVRGQPLRVWEDLARALVLAVTTAVVPGSLPGRPPELLARHWRSAAGLMPLVAEPLAACLSSVPEDAQVPLILRPLELLCAEWCEGFDRLRGYPDPALRRLGVLVLMLVGGVARQADLARLSTQALVCCMRAMASVDAFRDAQTWGTALLSQEYEAVCKRVCEIGTSRGPAFVAALMWTLAEAHAHLVAARLRMGGAAHACRLAAAPELMDTERYFEWVWPVVLDCVWAGGERGDDRSPLAARAHSVAAVCFAHAGARGRSGEVAKYLSVGILACVAAPQQDLSGPACPRASIARVIGSRADGAANV</sequence>
<dbReference type="Proteomes" id="UP001189429">
    <property type="component" value="Unassembled WGS sequence"/>
</dbReference>
<evidence type="ECO:0000313" key="2">
    <source>
        <dbReference type="EMBL" id="CAK0788586.1"/>
    </source>
</evidence>
<organism evidence="2 3">
    <name type="scientific">Prorocentrum cordatum</name>
    <dbReference type="NCBI Taxonomy" id="2364126"/>
    <lineage>
        <taxon>Eukaryota</taxon>
        <taxon>Sar</taxon>
        <taxon>Alveolata</taxon>
        <taxon>Dinophyceae</taxon>
        <taxon>Prorocentrales</taxon>
        <taxon>Prorocentraceae</taxon>
        <taxon>Prorocentrum</taxon>
    </lineage>
</organism>
<proteinExistence type="predicted"/>
<reference evidence="2" key="1">
    <citation type="submission" date="2023-10" db="EMBL/GenBank/DDBJ databases">
        <authorList>
            <person name="Chen Y."/>
            <person name="Shah S."/>
            <person name="Dougan E. K."/>
            <person name="Thang M."/>
            <person name="Chan C."/>
        </authorList>
    </citation>
    <scope>NUCLEOTIDE SEQUENCE [LARGE SCALE GENOMIC DNA]</scope>
</reference>
<feature type="non-terminal residue" evidence="2">
    <location>
        <position position="1"/>
    </location>
</feature>
<evidence type="ECO:0000256" key="1">
    <source>
        <dbReference type="SAM" id="MobiDB-lite"/>
    </source>
</evidence>
<name>A0ABN9PEH7_9DINO</name>
<comment type="caution">
    <text evidence="2">The sequence shown here is derived from an EMBL/GenBank/DDBJ whole genome shotgun (WGS) entry which is preliminary data.</text>
</comment>
<feature type="region of interest" description="Disordered" evidence="1">
    <location>
        <begin position="1"/>
        <end position="54"/>
    </location>
</feature>